<dbReference type="Pfam" id="PF09424">
    <property type="entry name" value="YqeY"/>
    <property type="match status" value="1"/>
</dbReference>
<dbReference type="PANTHER" id="PTHR28055">
    <property type="entry name" value="ALTERED INHERITANCE OF MITOCHONDRIA PROTEIN 41, MITOCHONDRIAL"/>
    <property type="match status" value="1"/>
</dbReference>
<dbReference type="InterPro" id="IPR019004">
    <property type="entry name" value="YqeY/Aim41"/>
</dbReference>
<protein>
    <recommendedName>
        <fullName evidence="3">GatB/YqeY domain-containing protein</fullName>
    </recommendedName>
</protein>
<proteinExistence type="predicted"/>
<dbReference type="InterPro" id="IPR023168">
    <property type="entry name" value="GatB_Yqey_C_2"/>
</dbReference>
<dbReference type="AlphaFoldDB" id="A0A0G2B9X3"/>
<evidence type="ECO:0008006" key="3">
    <source>
        <dbReference type="Google" id="ProtNLM"/>
    </source>
</evidence>
<dbReference type="GO" id="GO:0016884">
    <property type="term" value="F:carbon-nitrogen ligase activity, with glutamine as amido-N-donor"/>
    <property type="evidence" value="ECO:0007669"/>
    <property type="project" value="InterPro"/>
</dbReference>
<reference evidence="1 2" key="1">
    <citation type="journal article" date="2015" name="Nature">
        <title>rRNA introns, odd ribosomes, and small enigmatic genomes across a large radiation of phyla.</title>
        <authorList>
            <person name="Brown C.T."/>
            <person name="Hug L.A."/>
            <person name="Thomas B.C."/>
            <person name="Sharon I."/>
            <person name="Castelle C.J."/>
            <person name="Singh A."/>
            <person name="Wilkins M.J."/>
            <person name="Williams K.H."/>
            <person name="Banfield J.F."/>
        </authorList>
    </citation>
    <scope>NUCLEOTIDE SEQUENCE [LARGE SCALE GENOMIC DNA]</scope>
</reference>
<accession>A0A0G2B9X3</accession>
<dbReference type="SUPFAM" id="SSF89095">
    <property type="entry name" value="GatB/YqeY motif"/>
    <property type="match status" value="1"/>
</dbReference>
<sequence length="151" mass="15940">MSIPETLASDREAARKAHDEKKLSILQLALSALKNEQIALGRDLSTEEAQAVLRRQVKQLQDALADFRSGGRDDLAAAAEGEIAILETYLPEPLSDEELEAIARRVIAAAGASSPGDVGRVMGSVIKEVKGQADGGRVRAIVSRLLAGGQA</sequence>
<dbReference type="InterPro" id="IPR003789">
    <property type="entry name" value="Asn/Gln_tRNA_amidoTrase-B-like"/>
</dbReference>
<evidence type="ECO:0000313" key="2">
    <source>
        <dbReference type="Proteomes" id="UP000033870"/>
    </source>
</evidence>
<name>A0A0G2B9X3_9BACT</name>
<organism evidence="1 2">
    <name type="scientific">Candidatus Magasanikbacteria bacterium GW2011_GWA2_56_11</name>
    <dbReference type="NCBI Taxonomy" id="1619044"/>
    <lineage>
        <taxon>Bacteria</taxon>
        <taxon>Candidatus Magasanikiibacteriota</taxon>
    </lineage>
</organism>
<gene>
    <name evidence="1" type="ORF">UY92_C0009G0078</name>
</gene>
<dbReference type="Gene3D" id="1.10.10.410">
    <property type="match status" value="1"/>
</dbReference>
<dbReference type="Gene3D" id="1.10.1510.10">
    <property type="entry name" value="Uncharacterised protein YqeY/AIM41 PF09424, N-terminal domain"/>
    <property type="match status" value="1"/>
</dbReference>
<dbReference type="EMBL" id="LCRX01000009">
    <property type="protein sequence ID" value="KKW42274.1"/>
    <property type="molecule type" value="Genomic_DNA"/>
</dbReference>
<dbReference type="PANTHER" id="PTHR28055:SF1">
    <property type="entry name" value="ALTERED INHERITANCE OF MITOCHONDRIA PROTEIN 41, MITOCHONDRIAL"/>
    <property type="match status" value="1"/>
</dbReference>
<dbReference type="Proteomes" id="UP000033870">
    <property type="component" value="Unassembled WGS sequence"/>
</dbReference>
<dbReference type="InterPro" id="IPR042184">
    <property type="entry name" value="YqeY/Aim41_N"/>
</dbReference>
<dbReference type="STRING" id="1619044.UY92_C0009G0078"/>
<comment type="caution">
    <text evidence="1">The sequence shown here is derived from an EMBL/GenBank/DDBJ whole genome shotgun (WGS) entry which is preliminary data.</text>
</comment>
<evidence type="ECO:0000313" key="1">
    <source>
        <dbReference type="EMBL" id="KKW42274.1"/>
    </source>
</evidence>